<keyword evidence="2" id="KW-0812">Transmembrane</keyword>
<accession>A0AAF1BK42</accession>
<feature type="region of interest" description="Disordered" evidence="1">
    <location>
        <begin position="354"/>
        <end position="459"/>
    </location>
</feature>
<evidence type="ECO:0000256" key="1">
    <source>
        <dbReference type="SAM" id="MobiDB-lite"/>
    </source>
</evidence>
<evidence type="ECO:0000313" key="4">
    <source>
        <dbReference type="EMBL" id="WOO83517.1"/>
    </source>
</evidence>
<keyword evidence="2" id="KW-0472">Membrane</keyword>
<feature type="compositionally biased region" description="Low complexity" evidence="1">
    <location>
        <begin position="240"/>
        <end position="250"/>
    </location>
</feature>
<feature type="signal peptide" evidence="3">
    <location>
        <begin position="1"/>
        <end position="18"/>
    </location>
</feature>
<sequence length="555" mass="58130">MRSLPLLLGLAVAQRAAAFVFTVDGSTVNECGQTQFNWTAGTPPYYITAIADFDTSVNQSIPDSAINSNGGGSYQWTMPYNAGNRTVFIMSDATGFATGGASLLYTVGPRPSGASCQLRNSNVAWTFDMQPGNNNLPQCGGLSFTWTNQAVGPVTFTGVIPGGQVLQWTASGGKTTYNVNIRSGTQVLFAGWDSRGNQGGTSALQTVTSGNSNCINNDSPSSTPVQWTPTSTVGAPTDISSSSKKPTTTSASHGVIIVTETALASGGQGLSTGAIVGIAIGAVVVVCILQAIIVWCCCRRRVSEHMASRRAQRARAKLSKAGDVDLYDRRGSNYPSENAAAWGQRWRDDEAASNVSPFIPAPNRTSGLTSGHWESNTVHTSLHDPFNPPPMDTGYDLSARPSFTDDRTSTNEGSTLPPGAGYGSQGHARDEVYAGRTAESTHGGRGNESAYGGRGNESSYGGRGNESAYGGYVAGSSSSSSGRQAAALPPKSALALAALNPDPVRQSFQSEHQPPLEAPPGGFRRHEDAGSLTPTSQDALVMEDLPPTYDPDWHK</sequence>
<protein>
    <submittedName>
        <fullName evidence="4">Uncharacterized protein</fullName>
    </submittedName>
</protein>
<proteinExistence type="predicted"/>
<dbReference type="RefSeq" id="XP_062629543.1">
    <property type="nucleotide sequence ID" value="XM_062773559.1"/>
</dbReference>
<name>A0AAF1BK42_9TREE</name>
<feature type="transmembrane region" description="Helical" evidence="2">
    <location>
        <begin position="274"/>
        <end position="298"/>
    </location>
</feature>
<organism evidence="4 5">
    <name type="scientific">Vanrija pseudolonga</name>
    <dbReference type="NCBI Taxonomy" id="143232"/>
    <lineage>
        <taxon>Eukaryota</taxon>
        <taxon>Fungi</taxon>
        <taxon>Dikarya</taxon>
        <taxon>Basidiomycota</taxon>
        <taxon>Agaricomycotina</taxon>
        <taxon>Tremellomycetes</taxon>
        <taxon>Trichosporonales</taxon>
        <taxon>Trichosporonaceae</taxon>
        <taxon>Vanrija</taxon>
    </lineage>
</organism>
<feature type="compositionally biased region" description="Polar residues" evidence="1">
    <location>
        <begin position="213"/>
        <end position="234"/>
    </location>
</feature>
<keyword evidence="2" id="KW-1133">Transmembrane helix</keyword>
<dbReference type="AlphaFoldDB" id="A0AAF1BK42"/>
<keyword evidence="5" id="KW-1185">Reference proteome</keyword>
<feature type="compositionally biased region" description="Polar residues" evidence="1">
    <location>
        <begin position="363"/>
        <end position="380"/>
    </location>
</feature>
<gene>
    <name evidence="4" type="ORF">LOC62_05G007035</name>
</gene>
<feature type="chain" id="PRO_5041958058" evidence="3">
    <location>
        <begin position="19"/>
        <end position="555"/>
    </location>
</feature>
<keyword evidence="3" id="KW-0732">Signal</keyword>
<evidence type="ECO:0000313" key="5">
    <source>
        <dbReference type="Proteomes" id="UP000827549"/>
    </source>
</evidence>
<evidence type="ECO:0000256" key="2">
    <source>
        <dbReference type="SAM" id="Phobius"/>
    </source>
</evidence>
<dbReference type="PANTHER" id="PTHR16861">
    <property type="entry name" value="GLYCOPROTEIN 38"/>
    <property type="match status" value="1"/>
</dbReference>
<feature type="region of interest" description="Disordered" evidence="1">
    <location>
        <begin position="213"/>
        <end position="250"/>
    </location>
</feature>
<feature type="region of interest" description="Disordered" evidence="1">
    <location>
        <begin position="497"/>
        <end position="555"/>
    </location>
</feature>
<dbReference type="Proteomes" id="UP000827549">
    <property type="component" value="Chromosome 5"/>
</dbReference>
<dbReference type="GeneID" id="87810210"/>
<reference evidence="4" key="1">
    <citation type="submission" date="2023-10" db="EMBL/GenBank/DDBJ databases">
        <authorList>
            <person name="Noh H."/>
        </authorList>
    </citation>
    <scope>NUCLEOTIDE SEQUENCE</scope>
    <source>
        <strain evidence="4">DUCC4014</strain>
    </source>
</reference>
<evidence type="ECO:0000256" key="3">
    <source>
        <dbReference type="SAM" id="SignalP"/>
    </source>
</evidence>
<dbReference type="EMBL" id="CP086718">
    <property type="protein sequence ID" value="WOO83517.1"/>
    <property type="molecule type" value="Genomic_DNA"/>
</dbReference>
<dbReference type="PANTHER" id="PTHR16861:SF4">
    <property type="entry name" value="SH3 DOMAIN PROTEIN (AFU_ORTHOLOGUE AFUA_1G13610)"/>
    <property type="match status" value="1"/>
</dbReference>